<reference evidence="2" key="2">
    <citation type="submission" date="2019-01" db="UniProtKB">
        <authorList>
            <consortium name="EnsemblPlants"/>
        </authorList>
    </citation>
    <scope>IDENTIFICATION</scope>
    <source>
        <strain evidence="2">cv. Heinz 1706</strain>
    </source>
</reference>
<evidence type="ECO:0000313" key="3">
    <source>
        <dbReference type="Proteomes" id="UP000004994"/>
    </source>
</evidence>
<dbReference type="Gramene" id="Solyc10g046880.1.1">
    <property type="protein sequence ID" value="Solyc10g046880.1.1.1"/>
    <property type="gene ID" value="Solyc10g046880.1"/>
</dbReference>
<feature type="signal peptide" evidence="1">
    <location>
        <begin position="1"/>
        <end position="20"/>
    </location>
</feature>
<accession>A0A3Q7JA61</accession>
<evidence type="ECO:0000256" key="1">
    <source>
        <dbReference type="SAM" id="SignalP"/>
    </source>
</evidence>
<dbReference type="InParanoid" id="A0A3Q7JA61"/>
<evidence type="ECO:0008006" key="4">
    <source>
        <dbReference type="Google" id="ProtNLM"/>
    </source>
</evidence>
<evidence type="ECO:0000313" key="2">
    <source>
        <dbReference type="EnsemblPlants" id="Solyc10g046880.1.1.1"/>
    </source>
</evidence>
<dbReference type="PaxDb" id="4081-Solyc10g046880.1.1"/>
<proteinExistence type="predicted"/>
<dbReference type="EnsemblPlants" id="Solyc10g046880.1.1">
    <property type="protein sequence ID" value="Solyc10g046880.1.1.1"/>
    <property type="gene ID" value="Solyc10g046880.1"/>
</dbReference>
<keyword evidence="3" id="KW-1185">Reference proteome</keyword>
<keyword evidence="1" id="KW-0732">Signal</keyword>
<dbReference type="Proteomes" id="UP000004994">
    <property type="component" value="Chromosome 10"/>
</dbReference>
<reference evidence="2" key="1">
    <citation type="journal article" date="2012" name="Nature">
        <title>The tomato genome sequence provides insights into fleshy fruit evolution.</title>
        <authorList>
            <consortium name="Tomato Genome Consortium"/>
        </authorList>
    </citation>
    <scope>NUCLEOTIDE SEQUENCE [LARGE SCALE GENOMIC DNA]</scope>
    <source>
        <strain evidence="2">cv. Heinz 1706</strain>
    </source>
</reference>
<organism evidence="2">
    <name type="scientific">Solanum lycopersicum</name>
    <name type="common">Tomato</name>
    <name type="synonym">Lycopersicon esculentum</name>
    <dbReference type="NCBI Taxonomy" id="4081"/>
    <lineage>
        <taxon>Eukaryota</taxon>
        <taxon>Viridiplantae</taxon>
        <taxon>Streptophyta</taxon>
        <taxon>Embryophyta</taxon>
        <taxon>Tracheophyta</taxon>
        <taxon>Spermatophyta</taxon>
        <taxon>Magnoliopsida</taxon>
        <taxon>eudicotyledons</taxon>
        <taxon>Gunneridae</taxon>
        <taxon>Pentapetalae</taxon>
        <taxon>asterids</taxon>
        <taxon>lamiids</taxon>
        <taxon>Solanales</taxon>
        <taxon>Solanaceae</taxon>
        <taxon>Solanoideae</taxon>
        <taxon>Solaneae</taxon>
        <taxon>Solanum</taxon>
        <taxon>Solanum subgen. Lycopersicon</taxon>
    </lineage>
</organism>
<feature type="chain" id="PRO_5018709359" description="GDT1 family protein" evidence="1">
    <location>
        <begin position="21"/>
        <end position="51"/>
    </location>
</feature>
<protein>
    <recommendedName>
        <fullName evidence="4">GDT1 family protein</fullName>
    </recommendedName>
</protein>
<name>A0A3Q7JA61_SOLLC</name>
<dbReference type="AlphaFoldDB" id="A0A3Q7JA61"/>
<sequence length="51" mass="5291">MVGLLFGGILVHCWFEAVVTAGFRASSLLFGLDLREVGGGFLSAASIYGGK</sequence>